<dbReference type="Pfam" id="PF25019">
    <property type="entry name" value="LRR_R13L1-DRL21"/>
    <property type="match status" value="1"/>
</dbReference>
<dbReference type="Pfam" id="PF23559">
    <property type="entry name" value="WHD_DRP"/>
    <property type="match status" value="1"/>
</dbReference>
<dbReference type="InterPro" id="IPR032675">
    <property type="entry name" value="LRR_dom_sf"/>
</dbReference>
<dbReference type="SUPFAM" id="SSF52058">
    <property type="entry name" value="L domain-like"/>
    <property type="match status" value="2"/>
</dbReference>
<dbReference type="GO" id="GO:0005524">
    <property type="term" value="F:ATP binding"/>
    <property type="evidence" value="ECO:0007669"/>
    <property type="project" value="UniProtKB-KW"/>
</dbReference>
<dbReference type="ExpressionAtlas" id="A0A060IF09">
    <property type="expression patterns" value="baseline and differential"/>
</dbReference>
<dbReference type="Gene3D" id="1.10.10.10">
    <property type="entry name" value="Winged helix-like DNA-binding domain superfamily/Winged helix DNA-binding domain"/>
    <property type="match status" value="1"/>
</dbReference>
<dbReference type="PANTHER" id="PTHR36766">
    <property type="entry name" value="PLANT BROAD-SPECTRUM MILDEW RESISTANCE PROTEIN RPW8"/>
    <property type="match status" value="1"/>
</dbReference>
<dbReference type="EMBL" id="KF958753">
    <property type="protein sequence ID" value="AIC32315.1"/>
    <property type="molecule type" value="Genomic_DNA"/>
</dbReference>
<evidence type="ECO:0000313" key="10">
    <source>
        <dbReference type="EMBL" id="AIC32315.1"/>
    </source>
</evidence>
<dbReference type="FunFam" id="3.40.50.300:FF:001091">
    <property type="entry name" value="Probable disease resistance protein At1g61300"/>
    <property type="match status" value="1"/>
</dbReference>
<dbReference type="GO" id="GO:0043531">
    <property type="term" value="F:ADP binding"/>
    <property type="evidence" value="ECO:0007669"/>
    <property type="project" value="InterPro"/>
</dbReference>
<dbReference type="FunFam" id="1.10.10.10:FF:000322">
    <property type="entry name" value="Probable disease resistance protein At1g63360"/>
    <property type="match status" value="1"/>
</dbReference>
<feature type="domain" description="Disease resistance protein winged helix" evidence="8">
    <location>
        <begin position="442"/>
        <end position="510"/>
    </location>
</feature>
<feature type="domain" description="NB-ARC" evidence="6">
    <location>
        <begin position="186"/>
        <end position="358"/>
    </location>
</feature>
<dbReference type="InterPro" id="IPR003591">
    <property type="entry name" value="Leu-rich_rpt_typical-subtyp"/>
</dbReference>
<evidence type="ECO:0000256" key="3">
    <source>
        <dbReference type="ARBA" id="ARBA00022741"/>
    </source>
</evidence>
<dbReference type="InterPro" id="IPR042197">
    <property type="entry name" value="Apaf_helical"/>
</dbReference>
<evidence type="ECO:0000259" key="6">
    <source>
        <dbReference type="Pfam" id="PF00931"/>
    </source>
</evidence>
<keyword evidence="1" id="KW-0433">Leucine-rich repeat</keyword>
<dbReference type="InterPro" id="IPR058922">
    <property type="entry name" value="WHD_DRP"/>
</dbReference>
<evidence type="ECO:0000259" key="9">
    <source>
        <dbReference type="Pfam" id="PF25019"/>
    </source>
</evidence>
<dbReference type="GO" id="GO:0051707">
    <property type="term" value="P:response to other organism"/>
    <property type="evidence" value="ECO:0007669"/>
    <property type="project" value="UniProtKB-ARBA"/>
</dbReference>
<dbReference type="Gene3D" id="3.40.50.300">
    <property type="entry name" value="P-loop containing nucleotide triphosphate hydrolases"/>
    <property type="match status" value="1"/>
</dbReference>
<dbReference type="InterPro" id="IPR027417">
    <property type="entry name" value="P-loop_NTPase"/>
</dbReference>
<keyword evidence="5" id="KW-0067">ATP-binding</keyword>
<evidence type="ECO:0000256" key="5">
    <source>
        <dbReference type="ARBA" id="ARBA00022840"/>
    </source>
</evidence>
<dbReference type="InterPro" id="IPR041118">
    <property type="entry name" value="Rx_N"/>
</dbReference>
<accession>A0A060IF09</accession>
<dbReference type="Pfam" id="PF18052">
    <property type="entry name" value="Rx_N"/>
    <property type="match status" value="1"/>
</dbReference>
<dbReference type="Gene3D" id="1.20.5.4130">
    <property type="match status" value="1"/>
</dbReference>
<evidence type="ECO:0000256" key="4">
    <source>
        <dbReference type="ARBA" id="ARBA00022821"/>
    </source>
</evidence>
<keyword evidence="3" id="KW-0547">Nucleotide-binding</keyword>
<sequence>MAETLVGGALLSAFLQVVFDKLASRQVLNFFHGRKLDEMLLSNLNVKLLSIDALAADAEQKQFRDPRVRAWLVDVKDVVLDAEDVLDEIDYELSKFEVETELESQSLTCTCKVPNLFNACFSSLNKGKIESRMREVLQKLEYLSSQKGDLGLKEGSGGGVGSGRKMPHKLPSTSLLSESVIYGRDDDREMVINWLISDNENCNQLSILSIVGMGGLGKTTLAQHVFNDPKMEDQFSIQAWVCVSDELDVFKVTRTILEAITKSTDDSRDLEMVQGRLKDKLAGKRFLLVLDDIWNENRENWEAVQTPLKYGAQGSRILVTTRSKKVASIMRSNKVHHLNQLQEDHCWQVFGKHAFQDDNSLLNPELKEIGIKIVEKCKGLPLALKTIGSLLHTKSSVSEWGSVLTSKIWDLPKEDSEIIPALLLSYNYLPSHLKRCFAYCSLFPKDYKFDKEHLILLWMAENFLHCLNQSQSPEEVGEQYFDDLLSRSFFQQSSRFPTCFVMHDLLNDLAKYVCGDICFRLGVDRAKSTPKTTRHFSVAINHVQYFDGFGASYDTKRLRTFMPTSGGMNFLCGWHCNMSIHEFSRFKFLHVLSLSYCSGLTDVPDSVDDLKHLRSLDLSGTRIKKLPDSICSLYNLQILKVGFCRNLEELPYNLHKLINLRHLEFIGTKVRKVPMHLGKLKNLHVWMSWFDVGNSSEFSIQMLGELNLHGSLSIGELQNIVNPSDALAVNMKNKIHLVELEFEWNWNWNPEDSRKEREVLENLQPYKHLEKLSIRNYGGTQFPRWLFDNSSLNVLSLKLDCCKYCSCLPPLGLLPSLKHLTVAGLDGIVGINADFYGSSSSSFKSLETLHFSDMEEWEEWECNSVTGAFPRLQHLSIEQCPKLKGNLPEQLLHLKNLVICDCKKLVASAPRALQIRELELRDCGNVQFDYHPSTLKWLTITGHNIEASSLEKIGHIISDTSLEFLHIYYCPNMKIPTSHCYDFLVTLKISGGCDSLITFPLDFFPKLSSLDLRCCNLKTISQGQPHNHLKDLKISGCPQFESFPREGLSAPWLERFSIEGLESMKSLPERMHFLLPSLTSISILDCPQVESFSDGGFPSNLKKMDLSNCSKLIASLEGALGANTSLETLSIRKVDVESFPDEGLLPPSLTSLWIYNCPNLKKKDYKGLCHLSFLEILLLYYCGSLQCLPEEGLPKSISTLEIFGCPLLKQRCQQPEGEDRGKIAHIKNIRLW</sequence>
<dbReference type="AlphaFoldDB" id="A0A060IF09"/>
<dbReference type="SUPFAM" id="SSF52540">
    <property type="entry name" value="P-loop containing nucleoside triphosphate hydrolases"/>
    <property type="match status" value="1"/>
</dbReference>
<dbReference type="PANTHER" id="PTHR36766:SF40">
    <property type="entry name" value="DISEASE RESISTANCE PROTEIN RGA3"/>
    <property type="match status" value="1"/>
</dbReference>
<dbReference type="InterPro" id="IPR002182">
    <property type="entry name" value="NB-ARC"/>
</dbReference>
<evidence type="ECO:0000256" key="1">
    <source>
        <dbReference type="ARBA" id="ARBA00022614"/>
    </source>
</evidence>
<evidence type="ECO:0000259" key="8">
    <source>
        <dbReference type="Pfam" id="PF23559"/>
    </source>
</evidence>
<protein>
    <submittedName>
        <fullName evidence="10">NB-LRR disease resistance protein P21f22_7</fullName>
    </submittedName>
</protein>
<dbReference type="GO" id="GO:0006952">
    <property type="term" value="P:defense response"/>
    <property type="evidence" value="ECO:0007669"/>
    <property type="project" value="UniProtKB-KW"/>
</dbReference>
<dbReference type="PROSITE" id="PS51450">
    <property type="entry name" value="LRR"/>
    <property type="match status" value="1"/>
</dbReference>
<dbReference type="Gene3D" id="1.10.8.430">
    <property type="entry name" value="Helical domain of apoptotic protease-activating factors"/>
    <property type="match status" value="1"/>
</dbReference>
<evidence type="ECO:0000259" key="7">
    <source>
        <dbReference type="Pfam" id="PF18052"/>
    </source>
</evidence>
<evidence type="ECO:0000256" key="2">
    <source>
        <dbReference type="ARBA" id="ARBA00022737"/>
    </source>
</evidence>
<name>A0A060IF09_SOYBN</name>
<dbReference type="InterPro" id="IPR036388">
    <property type="entry name" value="WH-like_DNA-bd_sf"/>
</dbReference>
<feature type="domain" description="Disease resistance N-terminal" evidence="7">
    <location>
        <begin position="11"/>
        <end position="97"/>
    </location>
</feature>
<dbReference type="Gene3D" id="3.80.10.10">
    <property type="entry name" value="Ribonuclease Inhibitor"/>
    <property type="match status" value="3"/>
</dbReference>
<organism evidence="10">
    <name type="scientific">Glycine max</name>
    <name type="common">Soybean</name>
    <name type="synonym">Glycine hispida</name>
    <dbReference type="NCBI Taxonomy" id="3847"/>
    <lineage>
        <taxon>Eukaryota</taxon>
        <taxon>Viridiplantae</taxon>
        <taxon>Streptophyta</taxon>
        <taxon>Embryophyta</taxon>
        <taxon>Tracheophyta</taxon>
        <taxon>Spermatophyta</taxon>
        <taxon>Magnoliopsida</taxon>
        <taxon>eudicotyledons</taxon>
        <taxon>Gunneridae</taxon>
        <taxon>Pentapetalae</taxon>
        <taxon>rosids</taxon>
        <taxon>fabids</taxon>
        <taxon>Fabales</taxon>
        <taxon>Fabaceae</taxon>
        <taxon>Papilionoideae</taxon>
        <taxon>50 kb inversion clade</taxon>
        <taxon>NPAAA clade</taxon>
        <taxon>indigoferoid/millettioid clade</taxon>
        <taxon>Phaseoleae</taxon>
        <taxon>Glycine</taxon>
        <taxon>Glycine subgen. Soja</taxon>
    </lineage>
</organism>
<feature type="domain" description="R13L1/DRL21-like LRR repeat region" evidence="9">
    <location>
        <begin position="700"/>
        <end position="824"/>
    </location>
</feature>
<dbReference type="InterPro" id="IPR001611">
    <property type="entry name" value="Leu-rich_rpt"/>
</dbReference>
<dbReference type="InterPro" id="IPR056789">
    <property type="entry name" value="LRR_R13L1-DRL21"/>
</dbReference>
<proteinExistence type="predicted"/>
<dbReference type="Pfam" id="PF00931">
    <property type="entry name" value="NB-ARC"/>
    <property type="match status" value="1"/>
</dbReference>
<keyword evidence="2" id="KW-0677">Repeat</keyword>
<dbReference type="SMART" id="SM00369">
    <property type="entry name" value="LRR_TYP"/>
    <property type="match status" value="2"/>
</dbReference>
<keyword evidence="4" id="KW-0611">Plant defense</keyword>
<reference evidence="10" key="1">
    <citation type="journal article" date="2014" name="Plant Physiol.">
        <title>Evolutionary relationship of disease resistance genes in soybean and Arabidopsis specific for the Pseudomonas syringae effectors AvrB and AvrRpm1.</title>
        <authorList>
            <person name="Ashfield T."/>
            <person name="Redditt T."/>
            <person name="Russell A."/>
            <person name="Kessens R."/>
            <person name="Rodibaugh N."/>
            <person name="Galloway L."/>
            <person name="Kang Q."/>
            <person name="Podicheti R."/>
            <person name="Innes R.W."/>
        </authorList>
    </citation>
    <scope>NUCLEOTIDE SEQUENCE</scope>
</reference>
<dbReference type="PRINTS" id="PR00364">
    <property type="entry name" value="DISEASERSIST"/>
</dbReference>